<proteinExistence type="predicted"/>
<keyword evidence="4" id="KW-0297">G-protein coupled receptor</keyword>
<feature type="transmembrane region" description="Helical" evidence="9">
    <location>
        <begin position="41"/>
        <end position="63"/>
    </location>
</feature>
<evidence type="ECO:0000256" key="3">
    <source>
        <dbReference type="ARBA" id="ARBA00022989"/>
    </source>
</evidence>
<evidence type="ECO:0000256" key="1">
    <source>
        <dbReference type="ARBA" id="ARBA00004141"/>
    </source>
</evidence>
<dbReference type="AlphaFoldDB" id="A0AAN8IXU2"/>
<dbReference type="Gene3D" id="1.20.1070.10">
    <property type="entry name" value="Rhodopsin 7-helix transmembrane proteins"/>
    <property type="match status" value="1"/>
</dbReference>
<dbReference type="Proteomes" id="UP001347796">
    <property type="component" value="Unassembled WGS sequence"/>
</dbReference>
<keyword evidence="5 9" id="KW-0472">Membrane</keyword>
<evidence type="ECO:0000313" key="11">
    <source>
        <dbReference type="EMBL" id="KAK6167672.1"/>
    </source>
</evidence>
<gene>
    <name evidence="11" type="ORF">SNE40_021644</name>
</gene>
<evidence type="ECO:0000256" key="2">
    <source>
        <dbReference type="ARBA" id="ARBA00022692"/>
    </source>
</evidence>
<keyword evidence="12" id="KW-1185">Reference proteome</keyword>
<feature type="transmembrane region" description="Helical" evidence="9">
    <location>
        <begin position="98"/>
        <end position="125"/>
    </location>
</feature>
<evidence type="ECO:0000256" key="4">
    <source>
        <dbReference type="ARBA" id="ARBA00023040"/>
    </source>
</evidence>
<dbReference type="PRINTS" id="PR00237">
    <property type="entry name" value="GPCRRHODOPSN"/>
</dbReference>
<dbReference type="CDD" id="cd00637">
    <property type="entry name" value="7tm_classA_rhodopsin-like"/>
    <property type="match status" value="1"/>
</dbReference>
<comment type="subcellular location">
    <subcellularLocation>
        <location evidence="1">Membrane</location>
        <topology evidence="1">Multi-pass membrane protein</topology>
    </subcellularLocation>
</comment>
<dbReference type="InterPro" id="IPR017452">
    <property type="entry name" value="GPCR_Rhodpsn_7TM"/>
</dbReference>
<keyword evidence="2 9" id="KW-0812">Transmembrane</keyword>
<dbReference type="PANTHER" id="PTHR24238:SF47">
    <property type="entry name" value="ECDYSTEROIDS_DOPAMINE RECEPTOR-RELATED"/>
    <property type="match status" value="1"/>
</dbReference>
<protein>
    <recommendedName>
        <fullName evidence="10">G-protein coupled receptors family 1 profile domain-containing protein</fullName>
    </recommendedName>
</protein>
<feature type="transmembrane region" description="Helical" evidence="9">
    <location>
        <begin position="232"/>
        <end position="251"/>
    </location>
</feature>
<dbReference type="PROSITE" id="PS50262">
    <property type="entry name" value="G_PROTEIN_RECEP_F1_2"/>
    <property type="match status" value="1"/>
</dbReference>
<dbReference type="InterPro" id="IPR000276">
    <property type="entry name" value="GPCR_Rhodpsn"/>
</dbReference>
<dbReference type="PANTHER" id="PTHR24238">
    <property type="entry name" value="G-PROTEIN COUPLED RECEPTOR"/>
    <property type="match status" value="1"/>
</dbReference>
<keyword evidence="3 9" id="KW-1133">Transmembrane helix</keyword>
<evidence type="ECO:0000259" key="10">
    <source>
        <dbReference type="PROSITE" id="PS50262"/>
    </source>
</evidence>
<evidence type="ECO:0000256" key="9">
    <source>
        <dbReference type="SAM" id="Phobius"/>
    </source>
</evidence>
<evidence type="ECO:0000256" key="5">
    <source>
        <dbReference type="ARBA" id="ARBA00023136"/>
    </source>
</evidence>
<dbReference type="SUPFAM" id="SSF81321">
    <property type="entry name" value="Family A G protein-coupled receptor-like"/>
    <property type="match status" value="1"/>
</dbReference>
<dbReference type="EMBL" id="JAZGQO010000018">
    <property type="protein sequence ID" value="KAK6167672.1"/>
    <property type="molecule type" value="Genomic_DNA"/>
</dbReference>
<sequence>MSRFTTYVMNNATSFIFVIVSVDRYIRICKPHNQPISPRGALIGCGIAAIIGISVSWPALVMYGREELPIKLPNGRIIQGVMCLVENEYENTPYPFAFFIYLWVGVSGTAIVIITMYILIGRAILQRNKKKRARSQSAQATMQKYRNASNSTDHEVFLPQTPTLGPPKLHCNTEDAAKNATPSEATSESPMTSPISPNGSKNQKGFSFPRGVALSVASKWSKSKFRGGRSTLMLFAITVVYVLSFVPFLIITTIRTHVGSSFYPKLSIQEQVVVNIFIRSYLINNCANPIVYGFCNSQFRNECKKLFKWMCCRGEGYLNRGSSNRAGGSSMQEQRGQ</sequence>
<name>A0AAN8IXU2_PATCE</name>
<keyword evidence="6" id="KW-0675">Receptor</keyword>
<evidence type="ECO:0000256" key="6">
    <source>
        <dbReference type="ARBA" id="ARBA00023170"/>
    </source>
</evidence>
<keyword evidence="7" id="KW-0807">Transducer</keyword>
<feature type="region of interest" description="Disordered" evidence="8">
    <location>
        <begin position="170"/>
        <end position="203"/>
    </location>
</feature>
<evidence type="ECO:0000256" key="7">
    <source>
        <dbReference type="ARBA" id="ARBA00023224"/>
    </source>
</evidence>
<feature type="domain" description="G-protein coupled receptors family 1 profile" evidence="10">
    <location>
        <begin position="1"/>
        <end position="292"/>
    </location>
</feature>
<dbReference type="GO" id="GO:0016020">
    <property type="term" value="C:membrane"/>
    <property type="evidence" value="ECO:0007669"/>
    <property type="project" value="UniProtKB-SubCell"/>
</dbReference>
<comment type="caution">
    <text evidence="11">The sequence shown here is derived from an EMBL/GenBank/DDBJ whole genome shotgun (WGS) entry which is preliminary data.</text>
</comment>
<evidence type="ECO:0000256" key="8">
    <source>
        <dbReference type="SAM" id="MobiDB-lite"/>
    </source>
</evidence>
<feature type="compositionally biased region" description="Polar residues" evidence="8">
    <location>
        <begin position="180"/>
        <end position="203"/>
    </location>
</feature>
<accession>A0AAN8IXU2</accession>
<dbReference type="GO" id="GO:0004930">
    <property type="term" value="F:G protein-coupled receptor activity"/>
    <property type="evidence" value="ECO:0007669"/>
    <property type="project" value="UniProtKB-KW"/>
</dbReference>
<organism evidence="11 12">
    <name type="scientific">Patella caerulea</name>
    <name type="common">Rayed Mediterranean limpet</name>
    <dbReference type="NCBI Taxonomy" id="87958"/>
    <lineage>
        <taxon>Eukaryota</taxon>
        <taxon>Metazoa</taxon>
        <taxon>Spiralia</taxon>
        <taxon>Lophotrochozoa</taxon>
        <taxon>Mollusca</taxon>
        <taxon>Gastropoda</taxon>
        <taxon>Patellogastropoda</taxon>
        <taxon>Patelloidea</taxon>
        <taxon>Patellidae</taxon>
        <taxon>Patella</taxon>
    </lineage>
</organism>
<evidence type="ECO:0000313" key="12">
    <source>
        <dbReference type="Proteomes" id="UP001347796"/>
    </source>
</evidence>
<dbReference type="Pfam" id="PF00001">
    <property type="entry name" value="7tm_1"/>
    <property type="match status" value="1"/>
</dbReference>
<reference evidence="11 12" key="1">
    <citation type="submission" date="2024-01" db="EMBL/GenBank/DDBJ databases">
        <title>The genome of the rayed Mediterranean limpet Patella caerulea (Linnaeus, 1758).</title>
        <authorList>
            <person name="Anh-Thu Weber A."/>
            <person name="Halstead-Nussloch G."/>
        </authorList>
    </citation>
    <scope>NUCLEOTIDE SEQUENCE [LARGE SCALE GENOMIC DNA]</scope>
    <source>
        <strain evidence="11">AATW-2023a</strain>
        <tissue evidence="11">Whole specimen</tissue>
    </source>
</reference>